<dbReference type="GeneID" id="66980181"/>
<feature type="region of interest" description="Disordered" evidence="1">
    <location>
        <begin position="10"/>
        <end position="31"/>
    </location>
</feature>
<dbReference type="EMBL" id="AP024417">
    <property type="protein sequence ID" value="BCR85822.1"/>
    <property type="molecule type" value="Genomic_DNA"/>
</dbReference>
<organism evidence="3 4">
    <name type="scientific">Aspergillus chevalieri</name>
    <name type="common">Eurotium chevalieri</name>
    <dbReference type="NCBI Taxonomy" id="182096"/>
    <lineage>
        <taxon>Eukaryota</taxon>
        <taxon>Fungi</taxon>
        <taxon>Dikarya</taxon>
        <taxon>Ascomycota</taxon>
        <taxon>Pezizomycotina</taxon>
        <taxon>Eurotiomycetes</taxon>
        <taxon>Eurotiomycetidae</taxon>
        <taxon>Eurotiales</taxon>
        <taxon>Aspergillaceae</taxon>
        <taxon>Aspergillus</taxon>
        <taxon>Aspergillus subgen. Aspergillus</taxon>
    </lineage>
</organism>
<dbReference type="Proteomes" id="UP000637239">
    <property type="component" value="Chromosome 2"/>
</dbReference>
<protein>
    <recommendedName>
        <fullName evidence="2">Fe2OG dioxygenase domain-containing protein</fullName>
    </recommendedName>
</protein>
<reference evidence="3" key="2">
    <citation type="submission" date="2021-02" db="EMBL/GenBank/DDBJ databases">
        <title>Aspergillus chevalieri M1 genome sequence.</title>
        <authorList>
            <person name="Kadooka C."/>
            <person name="Mori K."/>
            <person name="Futagami T."/>
        </authorList>
    </citation>
    <scope>NUCLEOTIDE SEQUENCE</scope>
    <source>
        <strain evidence="3">M1</strain>
    </source>
</reference>
<dbReference type="RefSeq" id="XP_043134344.1">
    <property type="nucleotide sequence ID" value="XM_043275346.1"/>
</dbReference>
<dbReference type="InterPro" id="IPR027450">
    <property type="entry name" value="AlkB-like"/>
</dbReference>
<name>A0A7R7VJY5_ASPCH</name>
<evidence type="ECO:0000313" key="3">
    <source>
        <dbReference type="EMBL" id="BCR85822.1"/>
    </source>
</evidence>
<dbReference type="InterPro" id="IPR005123">
    <property type="entry name" value="Oxoglu/Fe-dep_dioxygenase_dom"/>
</dbReference>
<dbReference type="GO" id="GO:0008198">
    <property type="term" value="F:ferrous iron binding"/>
    <property type="evidence" value="ECO:0007669"/>
    <property type="project" value="TreeGrafter"/>
</dbReference>
<accession>A0A7R7VJY5</accession>
<dbReference type="AlphaFoldDB" id="A0A7R7VJY5"/>
<dbReference type="PANTHER" id="PTHR31573">
    <property type="entry name" value="ALPHA-KETOGLUTARATE-DEPENDENT DIOXYGENASE ALKB HOMOLOG 2"/>
    <property type="match status" value="1"/>
</dbReference>
<dbReference type="PROSITE" id="PS51471">
    <property type="entry name" value="FE2OG_OXY"/>
    <property type="match status" value="1"/>
</dbReference>
<dbReference type="GO" id="GO:0051747">
    <property type="term" value="F:cytosine C-5 DNA demethylase activity"/>
    <property type="evidence" value="ECO:0007669"/>
    <property type="project" value="TreeGrafter"/>
</dbReference>
<dbReference type="Pfam" id="PF13532">
    <property type="entry name" value="2OG-FeII_Oxy_2"/>
    <property type="match status" value="1"/>
</dbReference>
<evidence type="ECO:0000256" key="1">
    <source>
        <dbReference type="SAM" id="MobiDB-lite"/>
    </source>
</evidence>
<evidence type="ECO:0000313" key="4">
    <source>
        <dbReference type="Proteomes" id="UP000637239"/>
    </source>
</evidence>
<dbReference type="InterPro" id="IPR032852">
    <property type="entry name" value="ALKBH2"/>
</dbReference>
<feature type="domain" description="Fe2OG dioxygenase" evidence="2">
    <location>
        <begin position="513"/>
        <end position="666"/>
    </location>
</feature>
<dbReference type="KEGG" id="ache:ACHE_21280S"/>
<dbReference type="Gene3D" id="2.60.120.590">
    <property type="entry name" value="Alpha-ketoglutarate-dependent dioxygenase AlkB-like"/>
    <property type="match status" value="1"/>
</dbReference>
<dbReference type="GO" id="GO:0035516">
    <property type="term" value="F:broad specificity oxidative DNA demethylase activity"/>
    <property type="evidence" value="ECO:0007669"/>
    <property type="project" value="TreeGrafter"/>
</dbReference>
<dbReference type="InterPro" id="IPR037151">
    <property type="entry name" value="AlkB-like_sf"/>
</dbReference>
<keyword evidence="4" id="KW-1185">Reference proteome</keyword>
<reference evidence="3" key="1">
    <citation type="submission" date="2021-01" db="EMBL/GenBank/DDBJ databases">
        <authorList>
            <consortium name="Aspergillus chevalieri M1 genome sequencing consortium"/>
            <person name="Kazuki M."/>
            <person name="Futagami T."/>
        </authorList>
    </citation>
    <scope>NUCLEOTIDE SEQUENCE</scope>
    <source>
        <strain evidence="3">M1</strain>
    </source>
</reference>
<dbReference type="SUPFAM" id="SSF51197">
    <property type="entry name" value="Clavaminate synthase-like"/>
    <property type="match status" value="1"/>
</dbReference>
<dbReference type="PANTHER" id="PTHR31573:SF4">
    <property type="entry name" value="FE2OG DIOXYGENASE DOMAIN-CONTAINING PROTEIN"/>
    <property type="match status" value="1"/>
</dbReference>
<sequence length="691" mass="77930">MNRTVYIDMARPVRKPRSPSGPSGPVRAGRITRARKTTPVSPIKIQAAKTVVDLDSAPPVDGEPPAWAETRPELCDALPWFRSVQGGVYHNGGFCWGFLVDADCGIRSYIGDEVIITRVGGGCTKDADGNLVLLRDQDESCFMTSIINSKEHNVPVGIIIGNRNVLLGRKLPHRYNVMAYFRVTDIWFERIGGKAGGKVRFEKIDLENKSWWAEKDSPPPSPIEKRGPDLKPEKLQCPECSQLSTRIYNEGWMCLQPSCKSFWAMEDSASPACLTFHPDFLNYRAAPDPSLQPHYSLVPNLLSTIHEHEFGTSLSRIAWRGIVCPQCSKCISRRFWRGWRCTDNVTTGPDCNACSFEKMMNIQPIPLRSVIDDFELGPIKRTLFFDPKFTIPEIDDSSLYPYRKLTYRIPGVGSLTHFVSNKAINSRQNGPNDLFQQLQISDLGLRRYPLQQSVVPGTLTAHFAVNFGMPYKYVVSVDSKGFSEAPDEILRALGRLSWATEKSVVDAGDPFLPPNELLMLGYFEDMRIGYHDDGESSLGPTIATLSLGAAATMYIRMKYKYYHGFSKVRKLLDDDPVLQGCRFESERSTLKEQFKTGEITKDAYDALRREVLFKHGRNGEAPPIIKMVLNHGDLVVMHGEKLQKYYEHSVVPDKKLRFALTARYIKPGHVDERELKKGEFMLSPDQVYDGK</sequence>
<feature type="compositionally biased region" description="Low complexity" evidence="1">
    <location>
        <begin position="18"/>
        <end position="29"/>
    </location>
</feature>
<proteinExistence type="predicted"/>
<evidence type="ECO:0000259" key="2">
    <source>
        <dbReference type="PROSITE" id="PS51471"/>
    </source>
</evidence>
<gene>
    <name evidence="3" type="ORF">ACHE_21280S</name>
</gene>
<dbReference type="GO" id="GO:0006307">
    <property type="term" value="P:DNA alkylation repair"/>
    <property type="evidence" value="ECO:0007669"/>
    <property type="project" value="TreeGrafter"/>
</dbReference>